<dbReference type="RefSeq" id="WP_203978590.1">
    <property type="nucleotide sequence ID" value="NZ_BAAAKY010000015.1"/>
</dbReference>
<keyword evidence="3" id="KW-0804">Transcription</keyword>
<dbReference type="Proteomes" id="UP000644610">
    <property type="component" value="Unassembled WGS sequence"/>
</dbReference>
<protein>
    <submittedName>
        <fullName evidence="6">TetR family transcriptional regulator</fullName>
    </submittedName>
</protein>
<evidence type="ECO:0000256" key="3">
    <source>
        <dbReference type="ARBA" id="ARBA00023163"/>
    </source>
</evidence>
<keyword evidence="2 4" id="KW-0238">DNA-binding</keyword>
<dbReference type="Pfam" id="PF00440">
    <property type="entry name" value="TetR_N"/>
    <property type="match status" value="1"/>
</dbReference>
<feature type="DNA-binding region" description="H-T-H motif" evidence="4">
    <location>
        <begin position="34"/>
        <end position="53"/>
    </location>
</feature>
<dbReference type="PRINTS" id="PR00455">
    <property type="entry name" value="HTHTETR"/>
</dbReference>
<evidence type="ECO:0000313" key="7">
    <source>
        <dbReference type="Proteomes" id="UP000644610"/>
    </source>
</evidence>
<gene>
    <name evidence="6" type="ORF">Psi02_55830</name>
</gene>
<dbReference type="Gene3D" id="1.10.10.60">
    <property type="entry name" value="Homeodomain-like"/>
    <property type="match status" value="1"/>
</dbReference>
<keyword evidence="1" id="KW-0805">Transcription regulation</keyword>
<reference evidence="6" key="1">
    <citation type="submission" date="2021-01" db="EMBL/GenBank/DDBJ databases">
        <title>Whole genome shotgun sequence of Planotetraspora silvatica NBRC 100141.</title>
        <authorList>
            <person name="Komaki H."/>
            <person name="Tamura T."/>
        </authorList>
    </citation>
    <scope>NUCLEOTIDE SEQUENCE</scope>
    <source>
        <strain evidence="6">NBRC 100141</strain>
    </source>
</reference>
<evidence type="ECO:0000256" key="4">
    <source>
        <dbReference type="PROSITE-ProRule" id="PRU00335"/>
    </source>
</evidence>
<proteinExistence type="predicted"/>
<dbReference type="PANTHER" id="PTHR30055:SF234">
    <property type="entry name" value="HTH-TYPE TRANSCRIPTIONAL REGULATOR BETI"/>
    <property type="match status" value="1"/>
</dbReference>
<dbReference type="AlphaFoldDB" id="A0A8J3XQ83"/>
<evidence type="ECO:0000259" key="5">
    <source>
        <dbReference type="PROSITE" id="PS50977"/>
    </source>
</evidence>
<evidence type="ECO:0000256" key="1">
    <source>
        <dbReference type="ARBA" id="ARBA00023015"/>
    </source>
</evidence>
<dbReference type="SUPFAM" id="SSF46689">
    <property type="entry name" value="Homeodomain-like"/>
    <property type="match status" value="1"/>
</dbReference>
<dbReference type="GO" id="GO:0003700">
    <property type="term" value="F:DNA-binding transcription factor activity"/>
    <property type="evidence" value="ECO:0007669"/>
    <property type="project" value="TreeGrafter"/>
</dbReference>
<dbReference type="InterPro" id="IPR050109">
    <property type="entry name" value="HTH-type_TetR-like_transc_reg"/>
</dbReference>
<dbReference type="GO" id="GO:0000976">
    <property type="term" value="F:transcription cis-regulatory region binding"/>
    <property type="evidence" value="ECO:0007669"/>
    <property type="project" value="TreeGrafter"/>
</dbReference>
<dbReference type="Gene3D" id="1.10.357.10">
    <property type="entry name" value="Tetracycline Repressor, domain 2"/>
    <property type="match status" value="1"/>
</dbReference>
<evidence type="ECO:0000256" key="2">
    <source>
        <dbReference type="ARBA" id="ARBA00023125"/>
    </source>
</evidence>
<comment type="caution">
    <text evidence="6">The sequence shown here is derived from an EMBL/GenBank/DDBJ whole genome shotgun (WGS) entry which is preliminary data.</text>
</comment>
<dbReference type="InterPro" id="IPR001647">
    <property type="entry name" value="HTH_TetR"/>
</dbReference>
<dbReference type="PROSITE" id="PS50977">
    <property type="entry name" value="HTH_TETR_2"/>
    <property type="match status" value="1"/>
</dbReference>
<keyword evidence="7" id="KW-1185">Reference proteome</keyword>
<dbReference type="InterPro" id="IPR009057">
    <property type="entry name" value="Homeodomain-like_sf"/>
</dbReference>
<dbReference type="PANTHER" id="PTHR30055">
    <property type="entry name" value="HTH-TYPE TRANSCRIPTIONAL REGULATOR RUTR"/>
    <property type="match status" value="1"/>
</dbReference>
<dbReference type="EMBL" id="BOOQ01000040">
    <property type="protein sequence ID" value="GII49159.1"/>
    <property type="molecule type" value="Genomic_DNA"/>
</dbReference>
<evidence type="ECO:0000313" key="6">
    <source>
        <dbReference type="EMBL" id="GII49159.1"/>
    </source>
</evidence>
<accession>A0A8J3XQ83</accession>
<name>A0A8J3XQ83_9ACTN</name>
<feature type="domain" description="HTH tetR-type" evidence="5">
    <location>
        <begin position="11"/>
        <end position="71"/>
    </location>
</feature>
<organism evidence="6 7">
    <name type="scientific">Planotetraspora silvatica</name>
    <dbReference type="NCBI Taxonomy" id="234614"/>
    <lineage>
        <taxon>Bacteria</taxon>
        <taxon>Bacillati</taxon>
        <taxon>Actinomycetota</taxon>
        <taxon>Actinomycetes</taxon>
        <taxon>Streptosporangiales</taxon>
        <taxon>Streptosporangiaceae</taxon>
        <taxon>Planotetraspora</taxon>
    </lineage>
</organism>
<sequence length="211" mass="22922">MSDGLRERKKLQTRRAISGVALELFRERGFDNVSVAEIAAKAGISKMTVFNYFPAKEDIVLGPLEEHVGDPAAIAEGKAPGEPVVAAFRRAFLERLEGRAPETGLNDDPALLQVLNLISETPPMVVRIFGFRHRSEQLLVEALRDPAAGPHDLRARLVAGHLTGLWYTLQGENVRRIIGGERAGEVYPDAVAAANLGFDLLADGIGDYGAW</sequence>